<dbReference type="AlphaFoldDB" id="A0A2R6BIR3"/>
<accession>A0A2R6BIR3</accession>
<dbReference type="Gene3D" id="1.10.10.10">
    <property type="entry name" value="Winged helix-like DNA-binding domain superfamily/Winged helix DNA-binding domain"/>
    <property type="match status" value="1"/>
</dbReference>
<dbReference type="GO" id="GO:0003700">
    <property type="term" value="F:DNA-binding transcription factor activity"/>
    <property type="evidence" value="ECO:0007669"/>
    <property type="project" value="InterPro"/>
</dbReference>
<proteinExistence type="predicted"/>
<feature type="domain" description="HTH arsR-type" evidence="1">
    <location>
        <begin position="21"/>
        <end position="103"/>
    </location>
</feature>
<dbReference type="InterPro" id="IPR027417">
    <property type="entry name" value="P-loop_NTPase"/>
</dbReference>
<name>A0A2R6BIR3_9ARCH</name>
<dbReference type="SUPFAM" id="SSF52540">
    <property type="entry name" value="P-loop containing nucleoside triphosphate hydrolases"/>
    <property type="match status" value="1"/>
</dbReference>
<comment type="caution">
    <text evidence="2">The sequence shown here is derived from an EMBL/GenBank/DDBJ whole genome shotgun (WGS) entry which is preliminary data.</text>
</comment>
<dbReference type="Gene3D" id="3.40.50.300">
    <property type="entry name" value="P-loop containing nucleotide triphosphate hydrolases"/>
    <property type="match status" value="1"/>
</dbReference>
<protein>
    <recommendedName>
        <fullName evidence="1">HTH arsR-type domain-containing protein</fullName>
    </recommendedName>
</protein>
<gene>
    <name evidence="2" type="ORF">B9Q11_02185</name>
</gene>
<evidence type="ECO:0000313" key="3">
    <source>
        <dbReference type="Proteomes" id="UP000240381"/>
    </source>
</evidence>
<dbReference type="EMBL" id="NEXM01000030">
    <property type="protein sequence ID" value="PSN98519.1"/>
    <property type="molecule type" value="Genomic_DNA"/>
</dbReference>
<organism evidence="2 3">
    <name type="scientific">Candidatus Marsarchaeota G2 archaeon ECH_B_SAG-F08</name>
    <dbReference type="NCBI Taxonomy" id="1978165"/>
    <lineage>
        <taxon>Archaea</taxon>
        <taxon>Candidatus Marsarchaeota</taxon>
        <taxon>Candidatus Marsarchaeota group 2</taxon>
    </lineage>
</organism>
<dbReference type="Proteomes" id="UP000240381">
    <property type="component" value="Unassembled WGS sequence"/>
</dbReference>
<evidence type="ECO:0000259" key="1">
    <source>
        <dbReference type="SMART" id="SM00418"/>
    </source>
</evidence>
<evidence type="ECO:0000313" key="2">
    <source>
        <dbReference type="EMBL" id="PSN98519.1"/>
    </source>
</evidence>
<sequence length="240" mass="26900">MESLKATEAETNQPETRKAFALLSLLDETNLKLLLMLRTSPLCTRELAKKLGMAEPHVSQRIRALVGAGLVRDEGWVRLGGRNLKLYSLKVRSLKLDFQPERLALTLESAFSKESVTLSYPLMRMDPPKFLFKFIGRSEQKKILNRAKSAVVWGIAGVGKTTLVASWSAQLRKKGTKVFWHTIKTSDSLALVCTKLAQLFSGSKRTELLKAIESFSTQQEELIFKTVESLKDFKGVSVIL</sequence>
<dbReference type="InterPro" id="IPR036388">
    <property type="entry name" value="WH-like_DNA-bd_sf"/>
</dbReference>
<dbReference type="SMART" id="SM00418">
    <property type="entry name" value="HTH_ARSR"/>
    <property type="match status" value="1"/>
</dbReference>
<dbReference type="InterPro" id="IPR011991">
    <property type="entry name" value="ArsR-like_HTH"/>
</dbReference>
<dbReference type="CDD" id="cd00090">
    <property type="entry name" value="HTH_ARSR"/>
    <property type="match status" value="1"/>
</dbReference>
<reference evidence="2 3" key="1">
    <citation type="submission" date="2017-04" db="EMBL/GenBank/DDBJ databases">
        <title>Novel microbial lineages endemic to geothermal iron-oxide mats fill important gaps in the evolutionary history of Archaea.</title>
        <authorList>
            <person name="Jay Z.J."/>
            <person name="Beam J.P."/>
            <person name="Dlakic M."/>
            <person name="Rusch D.B."/>
            <person name="Kozubal M.A."/>
            <person name="Inskeep W.P."/>
        </authorList>
    </citation>
    <scope>NUCLEOTIDE SEQUENCE [LARGE SCALE GENOMIC DNA]</scope>
    <source>
        <strain evidence="2">ECH_B_SAG-F08</strain>
    </source>
</reference>
<dbReference type="InterPro" id="IPR036390">
    <property type="entry name" value="WH_DNA-bd_sf"/>
</dbReference>
<dbReference type="InterPro" id="IPR001845">
    <property type="entry name" value="HTH_ArsR_DNA-bd_dom"/>
</dbReference>
<dbReference type="Pfam" id="PF01022">
    <property type="entry name" value="HTH_5"/>
    <property type="match status" value="1"/>
</dbReference>
<dbReference type="SUPFAM" id="SSF46785">
    <property type="entry name" value="Winged helix' DNA-binding domain"/>
    <property type="match status" value="1"/>
</dbReference>